<name>A0A1S6GL28_9MYCO</name>
<proteinExistence type="predicted"/>
<dbReference type="EMBL" id="KY349138">
    <property type="protein sequence ID" value="AQS22510.1"/>
    <property type="molecule type" value="Genomic_DNA"/>
</dbReference>
<gene>
    <name evidence="2" type="ORF">pCBMA213_2_00146</name>
</gene>
<evidence type="ECO:0000313" key="2">
    <source>
        <dbReference type="EMBL" id="AQS22510.1"/>
    </source>
</evidence>
<evidence type="ECO:0008006" key="3">
    <source>
        <dbReference type="Google" id="ProtNLM"/>
    </source>
</evidence>
<reference evidence="2" key="1">
    <citation type="submission" date="2016-12" db="EMBL/GenBank/DDBJ databases">
        <title>Complete plasmid sequence carrying type IV-like and type VII secretion systems from an atypical mycobacteria strain.</title>
        <authorList>
            <person name="Morgado S."/>
            <person name="Marin M."/>
            <person name="Fonseca E."/>
            <person name="Freitas F."/>
            <person name="Vicente A.C."/>
        </authorList>
    </citation>
    <scope>NUCLEOTIDE SEQUENCE</scope>
    <source>
        <strain evidence="2">CBMA 213</strain>
        <plasmid evidence="2">pCBMA213_2</plasmid>
    </source>
</reference>
<dbReference type="RefSeq" id="WP_155909835.1">
    <property type="nucleotide sequence ID" value="NZ_KY349138.1"/>
</dbReference>
<dbReference type="AlphaFoldDB" id="A0A1S6GL28"/>
<evidence type="ECO:0000256" key="1">
    <source>
        <dbReference type="SAM" id="MobiDB-lite"/>
    </source>
</evidence>
<keyword evidence="2" id="KW-0614">Plasmid</keyword>
<geneLocation type="plasmid" evidence="2">
    <name>pCBMA213_2</name>
</geneLocation>
<protein>
    <recommendedName>
        <fullName evidence="3">DUF4226 domain-containing protein</fullName>
    </recommendedName>
</protein>
<accession>A0A1S6GL28</accession>
<sequence>MSAVAQACQQALTAISHAKSLFASDPLPPTGAVNGANTLRVAHKSATDAPTKAADLSGETVDGYRQFAAGAAPPLSSSAKNDARMGELLQQAAHITRDSSAKLDALYKKVQATSQRAAGATSAPAQRAALAELSSYIQQANEVVKTANTGANGIEGQIRGLKYPGDKPAGGDGDSGGPHVQMVDNQTGGEDPPHGKDPRYWIDVTKIIHVPDGQLAPSGSTQIGPNMFYPSDNMPGVVMPPPPAAKYPLGFGDIQRTGPGELPDYNHSPVAPGWAYPRPNPYNVEPPWPAPQRPIDIRDVIELAPGAKAPWGYSEYAPGWWAPDVSKFGVPN</sequence>
<feature type="region of interest" description="Disordered" evidence="1">
    <location>
        <begin position="155"/>
        <end position="194"/>
    </location>
</feature>
<organism evidence="2">
    <name type="scientific">Mycolicibacterium sp. CBMA 213</name>
    <dbReference type="NCBI Taxonomy" id="1968788"/>
    <lineage>
        <taxon>Bacteria</taxon>
        <taxon>Bacillati</taxon>
        <taxon>Actinomycetota</taxon>
        <taxon>Actinomycetes</taxon>
        <taxon>Mycobacteriales</taxon>
        <taxon>Mycobacteriaceae</taxon>
        <taxon>Mycolicibacterium</taxon>
    </lineage>
</organism>